<keyword evidence="2" id="KW-0238">DNA-binding</keyword>
<feature type="domain" description="PAS" evidence="6">
    <location>
        <begin position="74"/>
        <end position="144"/>
    </location>
</feature>
<dbReference type="GO" id="GO:0006355">
    <property type="term" value="P:regulation of DNA-templated transcription"/>
    <property type="evidence" value="ECO:0007669"/>
    <property type="project" value="InterPro"/>
</dbReference>
<evidence type="ECO:0000256" key="5">
    <source>
        <dbReference type="SAM" id="MobiDB-lite"/>
    </source>
</evidence>
<feature type="domain" description="HTH crp-type" evidence="7">
    <location>
        <begin position="323"/>
        <end position="397"/>
    </location>
</feature>
<dbReference type="SUPFAM" id="SSF55785">
    <property type="entry name" value="PYP-like sensor domain (PAS domain)"/>
    <property type="match status" value="1"/>
</dbReference>
<protein>
    <recommendedName>
        <fullName evidence="10">Transcriptional regulator</fullName>
    </recommendedName>
</protein>
<dbReference type="PATRIC" id="fig|1618023.3.peg.542"/>
<dbReference type="InterPro" id="IPR000014">
    <property type="entry name" value="PAS"/>
</dbReference>
<dbReference type="AlphaFoldDB" id="A0A0D8ZP70"/>
<dbReference type="InterPro" id="IPR014710">
    <property type="entry name" value="RmlC-like_jellyroll"/>
</dbReference>
<comment type="caution">
    <text evidence="8">The sequence shown here is derived from an EMBL/GenBank/DDBJ whole genome shotgun (WGS) entry which is preliminary data.</text>
</comment>
<dbReference type="InterPro" id="IPR036388">
    <property type="entry name" value="WH-like_DNA-bd_sf"/>
</dbReference>
<proteinExistence type="predicted"/>
<evidence type="ECO:0000256" key="2">
    <source>
        <dbReference type="ARBA" id="ARBA00023125"/>
    </source>
</evidence>
<dbReference type="InterPro" id="IPR018490">
    <property type="entry name" value="cNMP-bd_dom_sf"/>
</dbReference>
<dbReference type="PROSITE" id="PS50112">
    <property type="entry name" value="PAS"/>
    <property type="match status" value="1"/>
</dbReference>
<dbReference type="PROSITE" id="PS51063">
    <property type="entry name" value="HTH_CRP_2"/>
    <property type="match status" value="1"/>
</dbReference>
<dbReference type="Gene3D" id="3.30.450.20">
    <property type="entry name" value="PAS domain"/>
    <property type="match status" value="1"/>
</dbReference>
<dbReference type="Proteomes" id="UP000032452">
    <property type="component" value="Unassembled WGS sequence"/>
</dbReference>
<dbReference type="EMBL" id="JYON01000021">
    <property type="protein sequence ID" value="KJH70540.1"/>
    <property type="molecule type" value="Genomic_DNA"/>
</dbReference>
<keyword evidence="4" id="KW-0175">Coiled coil</keyword>
<dbReference type="InterPro" id="IPR013767">
    <property type="entry name" value="PAS_fold"/>
</dbReference>
<sequence length="403" mass="45139">MNLNSFVKQVESVHLRLDELYKDASVSSETMSADLLPIAFKELGVVSEELQVAIEELQRQNEDLQISQALLTAQSLRYQELFESAPESYLLTDGEGKIQEANKLVATLLNVSQRFLIGKPLSVFVAEEDMKTFYSKLNQLCSSEQVQQKWNLQIAPRNLKPFEATLTVAKVKDWQGNTSNLRILISNNNQNSGESRLESTESINLERNSSRTQQSSKQTFLKGEIIPVKPQIIWQVCKGVVKLSTVCENGEEVLVGLVSSDMLFGADLTSLPTYQATALSEVQLVSISPAEIANSPDIAQVVFTQVSQRLRQTEALLAISGQRRVKDRFYQLLSLLKQEIGQTVELGTRLSVRFTHQDFADSCSTTRVTITRLMGKLQDKGAIKVDTKNHIIIIHQKFEEACK</sequence>
<dbReference type="OrthoDB" id="5242211at2"/>
<dbReference type="InterPro" id="IPR035965">
    <property type="entry name" value="PAS-like_dom_sf"/>
</dbReference>
<feature type="coiled-coil region" evidence="4">
    <location>
        <begin position="40"/>
        <end position="74"/>
    </location>
</feature>
<dbReference type="NCBIfam" id="TIGR00229">
    <property type="entry name" value="sensory_box"/>
    <property type="match status" value="1"/>
</dbReference>
<dbReference type="Pfam" id="PF13545">
    <property type="entry name" value="HTH_Crp_2"/>
    <property type="match status" value="1"/>
</dbReference>
<dbReference type="CDD" id="cd00092">
    <property type="entry name" value="HTH_CRP"/>
    <property type="match status" value="1"/>
</dbReference>
<keyword evidence="9" id="KW-1185">Reference proteome</keyword>
<dbReference type="InterPro" id="IPR012318">
    <property type="entry name" value="HTH_CRP"/>
</dbReference>
<evidence type="ECO:0000259" key="7">
    <source>
        <dbReference type="PROSITE" id="PS51063"/>
    </source>
</evidence>
<dbReference type="SMART" id="SM00419">
    <property type="entry name" value="HTH_CRP"/>
    <property type="match status" value="1"/>
</dbReference>
<dbReference type="Gene3D" id="1.10.10.10">
    <property type="entry name" value="Winged helix-like DNA-binding domain superfamily/Winged helix DNA-binding domain"/>
    <property type="match status" value="1"/>
</dbReference>
<dbReference type="InterPro" id="IPR036390">
    <property type="entry name" value="WH_DNA-bd_sf"/>
</dbReference>
<evidence type="ECO:0008006" key="10">
    <source>
        <dbReference type="Google" id="ProtNLM"/>
    </source>
</evidence>
<accession>A0A0D8ZP70</accession>
<dbReference type="SMART" id="SM00091">
    <property type="entry name" value="PAS"/>
    <property type="match status" value="1"/>
</dbReference>
<dbReference type="SUPFAM" id="SSF51206">
    <property type="entry name" value="cAMP-binding domain-like"/>
    <property type="match status" value="1"/>
</dbReference>
<dbReference type="RefSeq" id="WP_045055954.1">
    <property type="nucleotide sequence ID" value="NZ_CAWMDP010000008.1"/>
</dbReference>
<evidence type="ECO:0000313" key="8">
    <source>
        <dbReference type="EMBL" id="KJH70540.1"/>
    </source>
</evidence>
<reference evidence="8 9" key="1">
    <citation type="submission" date="2015-02" db="EMBL/GenBank/DDBJ databases">
        <title>Draft genome of a novel marine cyanobacterium (Chroococcales) isolated from South Atlantic Ocean.</title>
        <authorList>
            <person name="Rigonato J."/>
            <person name="Alvarenga D.O."/>
            <person name="Branco L.H."/>
            <person name="Varani A.M."/>
            <person name="Brandini F.P."/>
            <person name="Fiore M.F."/>
        </authorList>
    </citation>
    <scope>NUCLEOTIDE SEQUENCE [LARGE SCALE GENOMIC DNA]</scope>
    <source>
        <strain evidence="8 9">CENA595</strain>
    </source>
</reference>
<name>A0A0D8ZP70_9CYAN</name>
<feature type="region of interest" description="Disordered" evidence="5">
    <location>
        <begin position="191"/>
        <end position="211"/>
    </location>
</feature>
<dbReference type="GO" id="GO:0003677">
    <property type="term" value="F:DNA binding"/>
    <property type="evidence" value="ECO:0007669"/>
    <property type="project" value="UniProtKB-KW"/>
</dbReference>
<dbReference type="Pfam" id="PF00989">
    <property type="entry name" value="PAS"/>
    <property type="match status" value="1"/>
</dbReference>
<organism evidence="8 9">
    <name type="scientific">Aliterella atlantica CENA595</name>
    <dbReference type="NCBI Taxonomy" id="1618023"/>
    <lineage>
        <taxon>Bacteria</taxon>
        <taxon>Bacillati</taxon>
        <taxon>Cyanobacteriota</taxon>
        <taxon>Cyanophyceae</taxon>
        <taxon>Chroococcidiopsidales</taxon>
        <taxon>Aliterellaceae</taxon>
        <taxon>Aliterella</taxon>
    </lineage>
</organism>
<evidence type="ECO:0000313" key="9">
    <source>
        <dbReference type="Proteomes" id="UP000032452"/>
    </source>
</evidence>
<keyword evidence="3" id="KW-0804">Transcription</keyword>
<dbReference type="STRING" id="1618023.UH38_17360"/>
<keyword evidence="1" id="KW-0805">Transcription regulation</keyword>
<evidence type="ECO:0000259" key="6">
    <source>
        <dbReference type="PROSITE" id="PS50112"/>
    </source>
</evidence>
<dbReference type="SUPFAM" id="SSF46785">
    <property type="entry name" value="Winged helix' DNA-binding domain"/>
    <property type="match status" value="1"/>
</dbReference>
<dbReference type="CDD" id="cd00130">
    <property type="entry name" value="PAS"/>
    <property type="match status" value="1"/>
</dbReference>
<evidence type="ECO:0000256" key="1">
    <source>
        <dbReference type="ARBA" id="ARBA00023015"/>
    </source>
</evidence>
<evidence type="ECO:0000256" key="3">
    <source>
        <dbReference type="ARBA" id="ARBA00023163"/>
    </source>
</evidence>
<dbReference type="Gene3D" id="2.60.120.10">
    <property type="entry name" value="Jelly Rolls"/>
    <property type="match status" value="1"/>
</dbReference>
<evidence type="ECO:0000256" key="4">
    <source>
        <dbReference type="SAM" id="Coils"/>
    </source>
</evidence>
<gene>
    <name evidence="8" type="ORF">UH38_17360</name>
</gene>